<dbReference type="EMBL" id="MU839025">
    <property type="protein sequence ID" value="KAK1763757.1"/>
    <property type="molecule type" value="Genomic_DNA"/>
</dbReference>
<dbReference type="Proteomes" id="UP001244011">
    <property type="component" value="Unassembled WGS sequence"/>
</dbReference>
<sequence length="863" mass="97221">MSGSSLLSFALDVTPRLRDSVRDLTKEDGIKGFCSALGAELEQVERWLGEVNKTSEPSVNRRLLKLLDQLEKSLQVPRFHPPHKSRAPDAFNRCWYPNLHRLFTNKQWGKKNIKDFASSPIAKQDRIKLHRFLKTFDGPQTLSQGPELSELLRPIEQQEIQDDFQAYVKELHSVLSANCLCQSQDYRGQIKANLRLNGYMKDQDDSDAVSFSLFFLDHPHQDTESQCQWQDTQIHVFRTRGVKFQNTQDVVSSCQTGKTISMSKFCEIISNRQQSQLQLVASNGHLIWRGSGPLLRRFFLRLSSVPLSRILDNTRLSKKMRLLLSYQLAKAVWQFYDSEWMRSEWNKHTVHFMFEKRGKTPKGIFVNEPFLSTHFSPSLIHNEDDNAFRSHPFPKILALGVMFIEIELGVKIEDHYVPDCFDSNGQLTINADHIAATELFEKEDVWEEKETFGTFKEVIGVCLKPDPFKPHGDDPRVRDTLLKHVVSPLRAFYKNAWESPDMSEVRAIELDQAGPVPSAIDPPHTSQLPATLPYHPAQDHALTLSYRTGASSDRWFEQLQKLNSVIRLKPKDRDHVYEPVRIAILDTGISQAYSRSVAEYKDFVNEGNTAFQDGTGHGTNAFLLLQKVYSDAKIYVGRVWQTNRANQHTASLMTKAIRHATQEWKVDIIAMPSGFQAEDEAMLRAIEEANMAHTLIFAAASNNGNLTKIAFPARLYGAEKVFCMFSTNADARSSPQFNPSPIANARHSFAVLGEGITLGAVGPLSGTSYSSVVGAALAGRILDFSRQPDVRARMRGAGHLKRVEGMAAVFAGMSTSDNGYLSVVPWRIMPGAVDDEDMAAGRGLLRERVCDAITAALEKMYGT</sequence>
<dbReference type="PANTHER" id="PTHR35186:SF4">
    <property type="entry name" value="PRION-INHIBITION AND PROPAGATION HELO DOMAIN-CONTAINING PROTEIN"/>
    <property type="match status" value="1"/>
</dbReference>
<comment type="caution">
    <text evidence="3">The sequence shown here is derived from an EMBL/GenBank/DDBJ whole genome shotgun (WGS) entry which is preliminary data.</text>
</comment>
<feature type="domain" description="Peptidase S8/S53" evidence="1">
    <location>
        <begin position="580"/>
        <end position="781"/>
    </location>
</feature>
<evidence type="ECO:0000259" key="1">
    <source>
        <dbReference type="Pfam" id="PF00082"/>
    </source>
</evidence>
<dbReference type="PANTHER" id="PTHR35186">
    <property type="entry name" value="ANK_REP_REGION DOMAIN-CONTAINING PROTEIN"/>
    <property type="match status" value="1"/>
</dbReference>
<dbReference type="GO" id="GO:0004252">
    <property type="term" value="F:serine-type endopeptidase activity"/>
    <property type="evidence" value="ECO:0007669"/>
    <property type="project" value="InterPro"/>
</dbReference>
<evidence type="ECO:0000313" key="4">
    <source>
        <dbReference type="Proteomes" id="UP001244011"/>
    </source>
</evidence>
<dbReference type="Pfam" id="PF24476">
    <property type="entry name" value="DUF7580"/>
    <property type="match status" value="1"/>
</dbReference>
<dbReference type="SUPFAM" id="SSF52743">
    <property type="entry name" value="Subtilisin-like"/>
    <property type="match status" value="1"/>
</dbReference>
<evidence type="ECO:0008006" key="5">
    <source>
        <dbReference type="Google" id="ProtNLM"/>
    </source>
</evidence>
<dbReference type="Gene3D" id="3.40.50.200">
    <property type="entry name" value="Peptidase S8/S53 domain"/>
    <property type="match status" value="1"/>
</dbReference>
<dbReference type="GO" id="GO:0006508">
    <property type="term" value="P:proteolysis"/>
    <property type="evidence" value="ECO:0007669"/>
    <property type="project" value="InterPro"/>
</dbReference>
<keyword evidence="4" id="KW-1185">Reference proteome</keyword>
<dbReference type="InterPro" id="IPR056002">
    <property type="entry name" value="DUF7580"/>
</dbReference>
<proteinExistence type="predicted"/>
<accession>A0AAJ0BTK0</accession>
<dbReference type="AlphaFoldDB" id="A0AAJ0BTK0"/>
<dbReference type="GeneID" id="85308091"/>
<feature type="domain" description="DUF7580" evidence="2">
    <location>
        <begin position="158"/>
        <end position="490"/>
    </location>
</feature>
<evidence type="ECO:0000259" key="2">
    <source>
        <dbReference type="Pfam" id="PF24476"/>
    </source>
</evidence>
<evidence type="ECO:0000313" key="3">
    <source>
        <dbReference type="EMBL" id="KAK1763757.1"/>
    </source>
</evidence>
<dbReference type="Pfam" id="PF00082">
    <property type="entry name" value="Peptidase_S8"/>
    <property type="match status" value="1"/>
</dbReference>
<gene>
    <name evidence="3" type="ORF">QBC33DRAFT_458933</name>
</gene>
<organism evidence="3 4">
    <name type="scientific">Phialemonium atrogriseum</name>
    <dbReference type="NCBI Taxonomy" id="1093897"/>
    <lineage>
        <taxon>Eukaryota</taxon>
        <taxon>Fungi</taxon>
        <taxon>Dikarya</taxon>
        <taxon>Ascomycota</taxon>
        <taxon>Pezizomycotina</taxon>
        <taxon>Sordariomycetes</taxon>
        <taxon>Sordariomycetidae</taxon>
        <taxon>Cephalothecales</taxon>
        <taxon>Cephalothecaceae</taxon>
        <taxon>Phialemonium</taxon>
    </lineage>
</organism>
<dbReference type="InterPro" id="IPR000209">
    <property type="entry name" value="Peptidase_S8/S53_dom"/>
</dbReference>
<dbReference type="RefSeq" id="XP_060279970.1">
    <property type="nucleotide sequence ID" value="XM_060424904.1"/>
</dbReference>
<reference evidence="3" key="1">
    <citation type="submission" date="2023-06" db="EMBL/GenBank/DDBJ databases">
        <title>Genome-scale phylogeny and comparative genomics of the fungal order Sordariales.</title>
        <authorList>
            <consortium name="Lawrence Berkeley National Laboratory"/>
            <person name="Hensen N."/>
            <person name="Bonometti L."/>
            <person name="Westerberg I."/>
            <person name="Brannstrom I.O."/>
            <person name="Guillou S."/>
            <person name="Cros-Aarteil S."/>
            <person name="Calhoun S."/>
            <person name="Haridas S."/>
            <person name="Kuo A."/>
            <person name="Mondo S."/>
            <person name="Pangilinan J."/>
            <person name="Riley R."/>
            <person name="Labutti K."/>
            <person name="Andreopoulos B."/>
            <person name="Lipzen A."/>
            <person name="Chen C."/>
            <person name="Yanf M."/>
            <person name="Daum C."/>
            <person name="Ng V."/>
            <person name="Clum A."/>
            <person name="Steindorff A."/>
            <person name="Ohm R."/>
            <person name="Martin F."/>
            <person name="Silar P."/>
            <person name="Natvig D."/>
            <person name="Lalanne C."/>
            <person name="Gautier V."/>
            <person name="Ament-Velasquez S.L."/>
            <person name="Kruys A."/>
            <person name="Hutchinson M.I."/>
            <person name="Powell A.J."/>
            <person name="Barry K."/>
            <person name="Miller A.N."/>
            <person name="Grigoriev I.V."/>
            <person name="Debuchy R."/>
            <person name="Gladieux P."/>
            <person name="Thoren M.H."/>
            <person name="Johannesson H."/>
        </authorList>
    </citation>
    <scope>NUCLEOTIDE SEQUENCE</scope>
    <source>
        <strain evidence="3">8032-3</strain>
    </source>
</reference>
<name>A0AAJ0BTK0_9PEZI</name>
<protein>
    <recommendedName>
        <fullName evidence="5">Peptidase S8/S53 domain-containing protein</fullName>
    </recommendedName>
</protein>
<dbReference type="InterPro" id="IPR036852">
    <property type="entry name" value="Peptidase_S8/S53_dom_sf"/>
</dbReference>